<evidence type="ECO:0000256" key="2">
    <source>
        <dbReference type="SAM" id="MobiDB-lite"/>
    </source>
</evidence>
<accession>A0A0K0EP53</accession>
<dbReference type="WBParaSite" id="SSTP_0001124000.1">
    <property type="protein sequence ID" value="SSTP_0001124000.1"/>
    <property type="gene ID" value="SSTP_0001124000"/>
</dbReference>
<evidence type="ECO:0000313" key="3">
    <source>
        <dbReference type="Proteomes" id="UP000035681"/>
    </source>
</evidence>
<sequence length="322" mass="37823">MTNFLNRLFKNKRNSHNKENNELPNEFDRENSIRISSRYNNGSITLKDNQSYLNPTAPYHTNNSNNKWKPGPRSCPGEQMSFKSNKNKKDLDRSFATEFQPPNDHKSSRRKQHYTFKNSHDTSEYGSVEPPVENENHRRSFHEEFEESEGEALTLAEARIHNLEDALSRYKLRLKDALEDRRYYRSQYVALQHSKHRTERNLLQQIEDLNTERKHMQHKISVLERQVEQYRNFNCHNNSLINMDNSKFHNQMNLFGTPSTSAVDSITGAGEALSNMSENPFIGHRNEQLSSNVFVDDNLDEVKNFRNIKLDLLDMNRSVSEE</sequence>
<organism evidence="4">
    <name type="scientific">Strongyloides stercoralis</name>
    <name type="common">Threadworm</name>
    <dbReference type="NCBI Taxonomy" id="6248"/>
    <lineage>
        <taxon>Eukaryota</taxon>
        <taxon>Metazoa</taxon>
        <taxon>Ecdysozoa</taxon>
        <taxon>Nematoda</taxon>
        <taxon>Chromadorea</taxon>
        <taxon>Rhabditida</taxon>
        <taxon>Tylenchina</taxon>
        <taxon>Panagrolaimomorpha</taxon>
        <taxon>Strongyloidoidea</taxon>
        <taxon>Strongyloididae</taxon>
        <taxon>Strongyloides</taxon>
    </lineage>
</organism>
<feature type="coiled-coil region" evidence="1">
    <location>
        <begin position="153"/>
        <end position="226"/>
    </location>
</feature>
<keyword evidence="3" id="KW-1185">Reference proteome</keyword>
<feature type="region of interest" description="Disordered" evidence="2">
    <location>
        <begin position="43"/>
        <end position="148"/>
    </location>
</feature>
<reference evidence="4" key="1">
    <citation type="submission" date="2015-08" db="UniProtKB">
        <authorList>
            <consortium name="WormBaseParasite"/>
        </authorList>
    </citation>
    <scope>IDENTIFICATION</scope>
</reference>
<evidence type="ECO:0000313" key="4">
    <source>
        <dbReference type="WBParaSite" id="SSTP_0001124000.1"/>
    </source>
</evidence>
<dbReference type="WBParaSite" id="TCONS_00014624.p1">
    <property type="protein sequence ID" value="TCONS_00014624.p1"/>
    <property type="gene ID" value="XLOC_009839"/>
</dbReference>
<protein>
    <submittedName>
        <fullName evidence="4">BBP1_C domain-containing protein</fullName>
    </submittedName>
</protein>
<evidence type="ECO:0000256" key="1">
    <source>
        <dbReference type="SAM" id="Coils"/>
    </source>
</evidence>
<feature type="compositionally biased region" description="Basic and acidic residues" evidence="2">
    <location>
        <begin position="134"/>
        <end position="143"/>
    </location>
</feature>
<proteinExistence type="predicted"/>
<dbReference type="Proteomes" id="UP000035681">
    <property type="component" value="Unplaced"/>
</dbReference>
<name>A0A0K0EP53_STRER</name>
<feature type="compositionally biased region" description="Polar residues" evidence="2">
    <location>
        <begin position="43"/>
        <end position="67"/>
    </location>
</feature>
<keyword evidence="1" id="KW-0175">Coiled coil</keyword>
<dbReference type="AlphaFoldDB" id="A0A0K0EP53"/>